<reference evidence="3 6" key="1">
    <citation type="journal article" date="2011" name="Nature">
        <title>The Medicago genome provides insight into the evolution of rhizobial symbioses.</title>
        <authorList>
            <person name="Young N.D."/>
            <person name="Debelle F."/>
            <person name="Oldroyd G.E."/>
            <person name="Geurts R."/>
            <person name="Cannon S.B."/>
            <person name="Udvardi M.K."/>
            <person name="Benedito V.A."/>
            <person name="Mayer K.F."/>
            <person name="Gouzy J."/>
            <person name="Schoof H."/>
            <person name="Van de Peer Y."/>
            <person name="Proost S."/>
            <person name="Cook D.R."/>
            <person name="Meyers B.C."/>
            <person name="Spannagl M."/>
            <person name="Cheung F."/>
            <person name="De Mita S."/>
            <person name="Krishnakumar V."/>
            <person name="Gundlach H."/>
            <person name="Zhou S."/>
            <person name="Mudge J."/>
            <person name="Bharti A.K."/>
            <person name="Murray J.D."/>
            <person name="Naoumkina M.A."/>
            <person name="Rosen B."/>
            <person name="Silverstein K.A."/>
            <person name="Tang H."/>
            <person name="Rombauts S."/>
            <person name="Zhao P.X."/>
            <person name="Zhou P."/>
            <person name="Barbe V."/>
            <person name="Bardou P."/>
            <person name="Bechner M."/>
            <person name="Bellec A."/>
            <person name="Berger A."/>
            <person name="Berges H."/>
            <person name="Bidwell S."/>
            <person name="Bisseling T."/>
            <person name="Choisne N."/>
            <person name="Couloux A."/>
            <person name="Denny R."/>
            <person name="Deshpande S."/>
            <person name="Dai X."/>
            <person name="Doyle J.J."/>
            <person name="Dudez A.M."/>
            <person name="Farmer A.D."/>
            <person name="Fouteau S."/>
            <person name="Franken C."/>
            <person name="Gibelin C."/>
            <person name="Gish J."/>
            <person name="Goldstein S."/>
            <person name="Gonzalez A.J."/>
            <person name="Green P.J."/>
            <person name="Hallab A."/>
            <person name="Hartog M."/>
            <person name="Hua A."/>
            <person name="Humphray S.J."/>
            <person name="Jeong D.H."/>
            <person name="Jing Y."/>
            <person name="Jocker A."/>
            <person name="Kenton S.M."/>
            <person name="Kim D.J."/>
            <person name="Klee K."/>
            <person name="Lai H."/>
            <person name="Lang C."/>
            <person name="Lin S."/>
            <person name="Macmil S.L."/>
            <person name="Magdelenat G."/>
            <person name="Matthews L."/>
            <person name="McCorrison J."/>
            <person name="Monaghan E.L."/>
            <person name="Mun J.H."/>
            <person name="Najar F.Z."/>
            <person name="Nicholson C."/>
            <person name="Noirot C."/>
            <person name="O'Bleness M."/>
            <person name="Paule C.R."/>
            <person name="Poulain J."/>
            <person name="Prion F."/>
            <person name="Qin B."/>
            <person name="Qu C."/>
            <person name="Retzel E.F."/>
            <person name="Riddle C."/>
            <person name="Sallet E."/>
            <person name="Samain S."/>
            <person name="Samson N."/>
            <person name="Sanders I."/>
            <person name="Saurat O."/>
            <person name="Scarpelli C."/>
            <person name="Schiex T."/>
            <person name="Segurens B."/>
            <person name="Severin A.J."/>
            <person name="Sherrier D.J."/>
            <person name="Shi R."/>
            <person name="Sims S."/>
            <person name="Singer S.R."/>
            <person name="Sinharoy S."/>
            <person name="Sterck L."/>
            <person name="Viollet A."/>
            <person name="Wang B.B."/>
            <person name="Wang K."/>
            <person name="Wang M."/>
            <person name="Wang X."/>
            <person name="Warfsmann J."/>
            <person name="Weissenbach J."/>
            <person name="White D.D."/>
            <person name="White J.D."/>
            <person name="Wiley G.B."/>
            <person name="Wincker P."/>
            <person name="Xing Y."/>
            <person name="Yang L."/>
            <person name="Yao Z."/>
            <person name="Ying F."/>
            <person name="Zhai J."/>
            <person name="Zhou L."/>
            <person name="Zuber A."/>
            <person name="Denarie J."/>
            <person name="Dixon R.A."/>
            <person name="May G.D."/>
            <person name="Schwartz D.C."/>
            <person name="Rogers J."/>
            <person name="Quetier F."/>
            <person name="Town C.D."/>
            <person name="Roe B.A."/>
        </authorList>
    </citation>
    <scope>NUCLEOTIDE SEQUENCE [LARGE SCALE GENOMIC DNA]</scope>
    <source>
        <strain evidence="3">A17</strain>
        <strain evidence="5 6">cv. Jemalong A17</strain>
    </source>
</reference>
<accession>A0A072UY86</accession>
<keyword evidence="1" id="KW-0812">Transmembrane</keyword>
<dbReference type="EMBL" id="PSQE01000003">
    <property type="protein sequence ID" value="RHN67993.1"/>
    <property type="molecule type" value="Genomic_DNA"/>
</dbReference>
<dbReference type="EnsemblPlants" id="KEH34547">
    <property type="protein sequence ID" value="KEH34547"/>
    <property type="gene ID" value="MTR_3g063080"/>
</dbReference>
<reference evidence="4" key="4">
    <citation type="journal article" date="2018" name="Nat. Plants">
        <title>Whole-genome landscape of Medicago truncatula symbiotic genes.</title>
        <authorList>
            <person name="Pecrix Y."/>
            <person name="Gamas P."/>
            <person name="Carrere S."/>
        </authorList>
    </citation>
    <scope>NUCLEOTIDE SEQUENCE</scope>
    <source>
        <tissue evidence="4">Leaves</tissue>
    </source>
</reference>
<evidence type="ECO:0000313" key="6">
    <source>
        <dbReference type="Proteomes" id="UP000002051"/>
    </source>
</evidence>
<organism evidence="3 6">
    <name type="scientific">Medicago truncatula</name>
    <name type="common">Barrel medic</name>
    <name type="synonym">Medicago tribuloides</name>
    <dbReference type="NCBI Taxonomy" id="3880"/>
    <lineage>
        <taxon>Eukaryota</taxon>
        <taxon>Viridiplantae</taxon>
        <taxon>Streptophyta</taxon>
        <taxon>Embryophyta</taxon>
        <taxon>Tracheophyta</taxon>
        <taxon>Spermatophyta</taxon>
        <taxon>Magnoliopsida</taxon>
        <taxon>eudicotyledons</taxon>
        <taxon>Gunneridae</taxon>
        <taxon>Pentapetalae</taxon>
        <taxon>rosids</taxon>
        <taxon>fabids</taxon>
        <taxon>Fabales</taxon>
        <taxon>Fabaceae</taxon>
        <taxon>Papilionoideae</taxon>
        <taxon>50 kb inversion clade</taxon>
        <taxon>NPAAA clade</taxon>
        <taxon>Hologalegina</taxon>
        <taxon>IRL clade</taxon>
        <taxon>Trifolieae</taxon>
        <taxon>Medicago</taxon>
    </lineage>
</organism>
<dbReference type="Gramene" id="rna16266">
    <property type="protein sequence ID" value="RHN67993.1"/>
    <property type="gene ID" value="gene16266"/>
</dbReference>
<reference evidence="5" key="3">
    <citation type="submission" date="2015-04" db="UniProtKB">
        <authorList>
            <consortium name="EnsemblPlants"/>
        </authorList>
    </citation>
    <scope>IDENTIFICATION</scope>
    <source>
        <strain evidence="5">cv. Jemalong A17</strain>
    </source>
</reference>
<sequence>MQMGKYMAQILKFVYVIIIFLSSFSVAMNNNGYYECTTDQCRA</sequence>
<dbReference type="GO" id="GO:0046872">
    <property type="term" value="F:metal ion binding"/>
    <property type="evidence" value="ECO:0007669"/>
    <property type="project" value="InterPro"/>
</dbReference>
<dbReference type="InterPro" id="IPR009810">
    <property type="entry name" value="Nodulin_late_dom"/>
</dbReference>
<keyword evidence="1" id="KW-0472">Membrane</keyword>
<keyword evidence="1" id="KW-1133">Transmembrane helix</keyword>
<keyword evidence="6" id="KW-1185">Reference proteome</keyword>
<evidence type="ECO:0000256" key="1">
    <source>
        <dbReference type="SAM" id="Phobius"/>
    </source>
</evidence>
<dbReference type="HOGENOM" id="CLU_3242920_0_0_1"/>
<dbReference type="AlphaFoldDB" id="A0A072UY86"/>
<dbReference type="Pfam" id="PF07127">
    <property type="entry name" value="Nodulin_late"/>
    <property type="match status" value="1"/>
</dbReference>
<feature type="domain" description="Late nodulin" evidence="2">
    <location>
        <begin position="7"/>
        <end position="40"/>
    </location>
</feature>
<proteinExistence type="predicted"/>
<dbReference type="EMBL" id="CM001219">
    <property type="protein sequence ID" value="KEH34547.1"/>
    <property type="molecule type" value="Genomic_DNA"/>
</dbReference>
<name>A0A072UY86_MEDTR</name>
<dbReference type="Proteomes" id="UP000002051">
    <property type="component" value="Chromosome 3"/>
</dbReference>
<evidence type="ECO:0000313" key="3">
    <source>
        <dbReference type="EMBL" id="KEH34547.1"/>
    </source>
</evidence>
<protein>
    <submittedName>
        <fullName evidence="3">Nodule Cysteine-Rich (NCR) secreted peptide</fullName>
    </submittedName>
    <submittedName>
        <fullName evidence="4">Putative Late nodulin</fullName>
    </submittedName>
</protein>
<gene>
    <name evidence="3" type="ordered locus">MTR_3g063080</name>
    <name evidence="4" type="ORF">MtrunA17_Chr3g0108881</name>
</gene>
<reference evidence="3 6" key="2">
    <citation type="journal article" date="2014" name="BMC Genomics">
        <title>An improved genome release (version Mt4.0) for the model legume Medicago truncatula.</title>
        <authorList>
            <person name="Tang H."/>
            <person name="Krishnakumar V."/>
            <person name="Bidwell S."/>
            <person name="Rosen B."/>
            <person name="Chan A."/>
            <person name="Zhou S."/>
            <person name="Gentzbittel L."/>
            <person name="Childs K.L."/>
            <person name="Yandell M."/>
            <person name="Gundlach H."/>
            <person name="Mayer K.F."/>
            <person name="Schwartz D.C."/>
            <person name="Town C.D."/>
        </authorList>
    </citation>
    <scope>GENOME REANNOTATION</scope>
    <source>
        <strain evidence="3">A17</strain>
        <strain evidence="5 6">cv. Jemalong A17</strain>
    </source>
</reference>
<evidence type="ECO:0000313" key="4">
    <source>
        <dbReference type="EMBL" id="RHN67993.1"/>
    </source>
</evidence>
<evidence type="ECO:0000259" key="2">
    <source>
        <dbReference type="Pfam" id="PF07127"/>
    </source>
</evidence>
<dbReference type="Proteomes" id="UP000265566">
    <property type="component" value="Chromosome 3"/>
</dbReference>
<evidence type="ECO:0000313" key="5">
    <source>
        <dbReference type="EnsemblPlants" id="KEH34547"/>
    </source>
</evidence>
<feature type="transmembrane region" description="Helical" evidence="1">
    <location>
        <begin position="6"/>
        <end position="27"/>
    </location>
</feature>